<reference evidence="3 4" key="1">
    <citation type="submission" date="2012-09" db="EMBL/GenBank/DDBJ databases">
        <title>Genome Sequence of Brevibacterium casei S18.</title>
        <authorList>
            <person name="Sharma R."/>
            <person name="Singh A."/>
            <person name="Jangir P.K."/>
        </authorList>
    </citation>
    <scope>NUCLEOTIDE SEQUENCE [LARGE SCALE GENOMIC DNA]</scope>
    <source>
        <strain evidence="3 4">S18</strain>
    </source>
</reference>
<evidence type="ECO:0000313" key="4">
    <source>
        <dbReference type="Proteomes" id="UP000009879"/>
    </source>
</evidence>
<keyword evidence="4" id="KW-1185">Reference proteome</keyword>
<evidence type="ECO:0000256" key="1">
    <source>
        <dbReference type="ARBA" id="ARBA00022679"/>
    </source>
</evidence>
<comment type="caution">
    <text evidence="3">The sequence shown here is derived from an EMBL/GenBank/DDBJ whole genome shotgun (WGS) entry which is preliminary data.</text>
</comment>
<accession>K9AH84</accession>
<dbReference type="AlphaFoldDB" id="K9AH84"/>
<protein>
    <submittedName>
        <fullName evidence="3">Glycosyltransferase</fullName>
    </submittedName>
</protein>
<evidence type="ECO:0000259" key="2">
    <source>
        <dbReference type="Pfam" id="PF00534"/>
    </source>
</evidence>
<dbReference type="Proteomes" id="UP000009879">
    <property type="component" value="Unassembled WGS sequence"/>
</dbReference>
<dbReference type="eggNOG" id="COG0438">
    <property type="taxonomic scope" value="Bacteria"/>
</dbReference>
<organism evidence="3 4">
    <name type="scientific">Brevibacterium casei S18</name>
    <dbReference type="NCBI Taxonomy" id="1229781"/>
    <lineage>
        <taxon>Bacteria</taxon>
        <taxon>Bacillati</taxon>
        <taxon>Actinomycetota</taxon>
        <taxon>Actinomycetes</taxon>
        <taxon>Micrococcales</taxon>
        <taxon>Brevibacteriaceae</taxon>
        <taxon>Brevibacterium</taxon>
    </lineage>
</organism>
<gene>
    <name evidence="3" type="ORF">C272_10568</name>
</gene>
<dbReference type="GO" id="GO:0016757">
    <property type="term" value="F:glycosyltransferase activity"/>
    <property type="evidence" value="ECO:0007669"/>
    <property type="project" value="InterPro"/>
</dbReference>
<sequence>MQFLRALNSFAPDRFSLEIISPHTELLDVVLTDAADLRLDVRWLGPGSAREILEQTAGAQFFLQLSAFEGLGMAVREAMALGIVPIVNPVGAIRGYSADGINAIHVRPSDDGEFTREAYESAARRVIALVDGPEYTRISSSARNVVTDDFIADFEHAVHRTAGTAMSPAAGNEVDR</sequence>
<proteinExistence type="predicted"/>
<dbReference type="Gene3D" id="3.40.50.2000">
    <property type="entry name" value="Glycogen Phosphorylase B"/>
    <property type="match status" value="1"/>
</dbReference>
<evidence type="ECO:0000313" key="3">
    <source>
        <dbReference type="EMBL" id="EKU46688.1"/>
    </source>
</evidence>
<name>K9AH84_9MICO</name>
<dbReference type="EMBL" id="AMSP01000008">
    <property type="protein sequence ID" value="EKU46688.1"/>
    <property type="molecule type" value="Genomic_DNA"/>
</dbReference>
<dbReference type="InterPro" id="IPR001296">
    <property type="entry name" value="Glyco_trans_1"/>
</dbReference>
<dbReference type="Pfam" id="PF00534">
    <property type="entry name" value="Glycos_transf_1"/>
    <property type="match status" value="1"/>
</dbReference>
<dbReference type="SUPFAM" id="SSF53756">
    <property type="entry name" value="UDP-Glycosyltransferase/glycogen phosphorylase"/>
    <property type="match status" value="1"/>
</dbReference>
<dbReference type="PATRIC" id="fig|1229781.4.peg.2128"/>
<feature type="domain" description="Glycosyl transferase family 1" evidence="2">
    <location>
        <begin position="33"/>
        <end position="116"/>
    </location>
</feature>
<keyword evidence="1 3" id="KW-0808">Transferase</keyword>